<keyword evidence="3" id="KW-0645">Protease</keyword>
<dbReference type="EMBL" id="CP000267">
    <property type="protein sequence ID" value="ABD67949.1"/>
    <property type="molecule type" value="Genomic_DNA"/>
</dbReference>
<proteinExistence type="inferred from homology"/>
<dbReference type="MEROPS" id="S13.003"/>
<dbReference type="InterPro" id="IPR012338">
    <property type="entry name" value="Beta-lactam/transpept-like"/>
</dbReference>
<dbReference type="GO" id="GO:0004185">
    <property type="term" value="F:serine-type carboxypeptidase activity"/>
    <property type="evidence" value="ECO:0007669"/>
    <property type="project" value="InterPro"/>
</dbReference>
<dbReference type="AlphaFoldDB" id="Q222V4"/>
<keyword evidence="3" id="KW-0121">Carboxypeptidase</keyword>
<evidence type="ECO:0000256" key="2">
    <source>
        <dbReference type="ARBA" id="ARBA00022801"/>
    </source>
</evidence>
<dbReference type="STRING" id="338969.Rfer_0191"/>
<dbReference type="Pfam" id="PF02113">
    <property type="entry name" value="Peptidase_S13"/>
    <property type="match status" value="1"/>
</dbReference>
<dbReference type="NCBIfam" id="TIGR00666">
    <property type="entry name" value="PBP4"/>
    <property type="match status" value="1"/>
</dbReference>
<reference evidence="4" key="1">
    <citation type="submission" date="2006-02" db="EMBL/GenBank/DDBJ databases">
        <title>Complete sequence of chromosome of Rhodoferax ferrireducens DSM 15236.</title>
        <authorList>
            <person name="Copeland A."/>
            <person name="Lucas S."/>
            <person name="Lapidus A."/>
            <person name="Barry K."/>
            <person name="Detter J.C."/>
            <person name="Glavina del Rio T."/>
            <person name="Hammon N."/>
            <person name="Israni S."/>
            <person name="Pitluck S."/>
            <person name="Brettin T."/>
            <person name="Bruce D."/>
            <person name="Han C."/>
            <person name="Tapia R."/>
            <person name="Gilna P."/>
            <person name="Kiss H."/>
            <person name="Schmutz J."/>
            <person name="Larimer F."/>
            <person name="Land M."/>
            <person name="Kyrpides N."/>
            <person name="Ivanova N."/>
            <person name="Richardson P."/>
        </authorList>
    </citation>
    <scope>NUCLEOTIDE SEQUENCE [LARGE SCALE GENOMIC DNA]</scope>
    <source>
        <strain evidence="4">ATCC BAA-621 / DSM 15236 / T118</strain>
    </source>
</reference>
<dbReference type="GO" id="GO:0006508">
    <property type="term" value="P:proteolysis"/>
    <property type="evidence" value="ECO:0007669"/>
    <property type="project" value="InterPro"/>
</dbReference>
<protein>
    <submittedName>
        <fullName evidence="3">D-Ala-D-Ala carboxypeptidase PBP3. Serine peptidase. MEROPS family S13</fullName>
    </submittedName>
</protein>
<evidence type="ECO:0000256" key="1">
    <source>
        <dbReference type="ARBA" id="ARBA00006096"/>
    </source>
</evidence>
<comment type="similarity">
    <text evidence="1">Belongs to the peptidase S13 family.</text>
</comment>
<dbReference type="SUPFAM" id="SSF56601">
    <property type="entry name" value="beta-lactamase/transpeptidase-like"/>
    <property type="match status" value="1"/>
</dbReference>
<keyword evidence="4" id="KW-1185">Reference proteome</keyword>
<dbReference type="HOGENOM" id="CLU_017692_2_1_4"/>
<evidence type="ECO:0000313" key="4">
    <source>
        <dbReference type="Proteomes" id="UP000008332"/>
    </source>
</evidence>
<dbReference type="Proteomes" id="UP000008332">
    <property type="component" value="Chromosome"/>
</dbReference>
<dbReference type="Gene3D" id="3.40.710.10">
    <property type="entry name" value="DD-peptidase/beta-lactamase superfamily"/>
    <property type="match status" value="1"/>
</dbReference>
<dbReference type="GO" id="GO:0000270">
    <property type="term" value="P:peptidoglycan metabolic process"/>
    <property type="evidence" value="ECO:0007669"/>
    <property type="project" value="TreeGrafter"/>
</dbReference>
<keyword evidence="2" id="KW-0378">Hydrolase</keyword>
<name>Q222V4_ALBFT</name>
<sequence>MARRWLDNRCMSSPIRLLAILIGALTLWPALAQNLPPEVDAALARARVPRDAVSLLVMDAEGKLPPRLSHRATVPMSPASVMKLVTTYAALDLLGPAYSWRTPVYVEGSVKNGTLFGNLYIKGQGDPKLVAERLWLLLRRVQGLGIQKIAGDVVLDHSAFEPLDVDPASFDGEPLRPYNVAPDALLLNFKSVVMTFVPDLVANSASVQFEPPLYGVQMQASVPLANGTNGTKGAQGTNGSCGDYRAALKADFSDPARIRFAGSYPASCLEKAWPVAYADPASYNARAVQGLWQQMGGQLGGTVRLGSVPPQALGLPPKFEVASPPLAEVIRDINKYSNNVMAQQLFLTLSLNAQGQGTRAASRDLVQRWWQQRISATDVPTLDNGAGLSREARISAQALARLLQTAYVSPLMPELMSSLPIAGVDGTLKRSQAQSQGRAHLKTGSLRDVVAVAGYVHAASGRRYVLVALINHPNANAARPALEALLDWTVRDNGAHVPD</sequence>
<dbReference type="PANTHER" id="PTHR30023:SF0">
    <property type="entry name" value="PENICILLIN-SENSITIVE CARBOXYPEPTIDASE A"/>
    <property type="match status" value="1"/>
</dbReference>
<organism evidence="3 4">
    <name type="scientific">Albidiferax ferrireducens (strain ATCC BAA-621 / DSM 15236 / T118)</name>
    <name type="common">Rhodoferax ferrireducens</name>
    <dbReference type="NCBI Taxonomy" id="338969"/>
    <lineage>
        <taxon>Bacteria</taxon>
        <taxon>Pseudomonadati</taxon>
        <taxon>Pseudomonadota</taxon>
        <taxon>Betaproteobacteria</taxon>
        <taxon>Burkholderiales</taxon>
        <taxon>Comamonadaceae</taxon>
        <taxon>Rhodoferax</taxon>
    </lineage>
</organism>
<dbReference type="PRINTS" id="PR00922">
    <property type="entry name" value="DADACBPTASE3"/>
</dbReference>
<dbReference type="OrthoDB" id="9802627at2"/>
<accession>Q222V4</accession>
<dbReference type="InterPro" id="IPR000667">
    <property type="entry name" value="Peptidase_S13"/>
</dbReference>
<dbReference type="eggNOG" id="COG2027">
    <property type="taxonomic scope" value="Bacteria"/>
</dbReference>
<dbReference type="KEGG" id="rfr:Rfer_0191"/>
<dbReference type="PANTHER" id="PTHR30023">
    <property type="entry name" value="D-ALANYL-D-ALANINE CARBOXYPEPTIDASE"/>
    <property type="match status" value="1"/>
</dbReference>
<evidence type="ECO:0000313" key="3">
    <source>
        <dbReference type="EMBL" id="ABD67949.1"/>
    </source>
</evidence>
<dbReference type="Gene3D" id="3.50.80.20">
    <property type="entry name" value="D-Ala-D-Ala carboxypeptidase C, peptidase S13"/>
    <property type="match status" value="1"/>
</dbReference>
<gene>
    <name evidence="3" type="ordered locus">Rfer_0191</name>
</gene>